<protein>
    <submittedName>
        <fullName evidence="2">Uncharacterized protein</fullName>
    </submittedName>
</protein>
<organism evidence="2 3">
    <name type="scientific">Cylicocyclus nassatus</name>
    <name type="common">Nematode worm</name>
    <dbReference type="NCBI Taxonomy" id="53992"/>
    <lineage>
        <taxon>Eukaryota</taxon>
        <taxon>Metazoa</taxon>
        <taxon>Ecdysozoa</taxon>
        <taxon>Nematoda</taxon>
        <taxon>Chromadorea</taxon>
        <taxon>Rhabditida</taxon>
        <taxon>Rhabditina</taxon>
        <taxon>Rhabditomorpha</taxon>
        <taxon>Strongyloidea</taxon>
        <taxon>Strongylidae</taxon>
        <taxon>Cylicocyclus</taxon>
    </lineage>
</organism>
<reference evidence="2" key="1">
    <citation type="submission" date="2023-07" db="EMBL/GenBank/DDBJ databases">
        <authorList>
            <consortium name="CYATHOMIX"/>
        </authorList>
    </citation>
    <scope>NUCLEOTIDE SEQUENCE</scope>
    <source>
        <strain evidence="2">N/A</strain>
    </source>
</reference>
<proteinExistence type="predicted"/>
<dbReference type="AlphaFoldDB" id="A0AA36GKF6"/>
<sequence length="542" mass="58216">MGVAMKSELYTSELLLVIDENGNVLKRERFVRPISVVEVETPERDRIIFDGGASGDAGIPLNPTPEVIFKNDDISPDGWVATDGTPLRLFGGTYQTDGKCLVCNGSKLAVQRANSSYMLWGIKCSVNSDFVPSSDSRWWMASCIMGQELSGTQGDYACIVTNDGYFGLGWSTQNITKSSVYALDGTVHEIFMLATDAYVALIIDGKVECMEFIRMSGGQMSQGTDSSKTHVGVVVDNNGTVVEAKGHNYGTIKSKVFGMGLLGRMSKMTENGTNGMVMPVSPVYGGYGNCGFGNNFGGDWAWIILLLLLAGNGWGNGFGGGFGYDGGVLPYMWNTQTQNDVNRGFDNAGIAGQLSGIQSSISNGFATAESAECNRAMDAMQTAYTNQIASMNQRFSDLTATNQNFNSLQSQLASCCCENRLAVANLGSDIAREACADRAAVTDGVRDILANQTAGIQRILDQMCSDKIDAKNERIQDLERQLTMANLAASQTAQNAFIQKGFTDEVDQLYNRLSNCPVPTTPVYGRTPIFTCGQNTGCGCGL</sequence>
<name>A0AA36GKF6_CYLNA</name>
<evidence type="ECO:0000256" key="1">
    <source>
        <dbReference type="SAM" id="Coils"/>
    </source>
</evidence>
<comment type="caution">
    <text evidence="2">The sequence shown here is derived from an EMBL/GenBank/DDBJ whole genome shotgun (WGS) entry which is preliminary data.</text>
</comment>
<accession>A0AA36GKF6</accession>
<keyword evidence="1" id="KW-0175">Coiled coil</keyword>
<evidence type="ECO:0000313" key="3">
    <source>
        <dbReference type="Proteomes" id="UP001176961"/>
    </source>
</evidence>
<keyword evidence="3" id="KW-1185">Reference proteome</keyword>
<gene>
    <name evidence="2" type="ORF">CYNAS_LOCUS4163</name>
</gene>
<dbReference type="Proteomes" id="UP001176961">
    <property type="component" value="Unassembled WGS sequence"/>
</dbReference>
<evidence type="ECO:0000313" key="2">
    <source>
        <dbReference type="EMBL" id="CAJ0592180.1"/>
    </source>
</evidence>
<feature type="coiled-coil region" evidence="1">
    <location>
        <begin position="468"/>
        <end position="495"/>
    </location>
</feature>
<dbReference type="EMBL" id="CATQJL010000005">
    <property type="protein sequence ID" value="CAJ0592180.1"/>
    <property type="molecule type" value="Genomic_DNA"/>
</dbReference>